<dbReference type="OrthoDB" id="4380551at2"/>
<dbReference type="GO" id="GO:0006508">
    <property type="term" value="P:proteolysis"/>
    <property type="evidence" value="ECO:0007669"/>
    <property type="project" value="InterPro"/>
</dbReference>
<feature type="signal peptide" evidence="1">
    <location>
        <begin position="1"/>
        <end position="27"/>
    </location>
</feature>
<dbReference type="InterPro" id="IPR001254">
    <property type="entry name" value="Trypsin_dom"/>
</dbReference>
<feature type="domain" description="Peptidase S1" evidence="2">
    <location>
        <begin position="65"/>
        <end position="192"/>
    </location>
</feature>
<dbReference type="Proteomes" id="UP000195331">
    <property type="component" value="Plasmid unnamed2"/>
</dbReference>
<dbReference type="Pfam" id="PF00089">
    <property type="entry name" value="Trypsin"/>
    <property type="match status" value="1"/>
</dbReference>
<dbReference type="InterPro" id="IPR043504">
    <property type="entry name" value="Peptidase_S1_PA_chymotrypsin"/>
</dbReference>
<proteinExistence type="predicted"/>
<dbReference type="InterPro" id="IPR009003">
    <property type="entry name" value="Peptidase_S1_PA"/>
</dbReference>
<name>A0A1Y0CHA6_9MYCO</name>
<keyword evidence="3" id="KW-0614">Plasmid</keyword>
<protein>
    <recommendedName>
        <fullName evidence="2">Peptidase S1 domain-containing protein</fullName>
    </recommendedName>
</protein>
<evidence type="ECO:0000259" key="2">
    <source>
        <dbReference type="Pfam" id="PF00089"/>
    </source>
</evidence>
<reference evidence="3 4" key="1">
    <citation type="submission" date="2017-04" db="EMBL/GenBank/DDBJ databases">
        <title>Whole Genome Sequence of 1,4-Dioxane Degrading Bacterium Mycobacterium dioxanotrophicus PH-06.</title>
        <authorList>
            <person name="He Y."/>
        </authorList>
    </citation>
    <scope>NUCLEOTIDE SEQUENCE [LARGE SCALE GENOMIC DNA]</scope>
    <source>
        <strain evidence="3 4">PH-06</strain>
        <plasmid evidence="3 4">unnamed2</plasmid>
    </source>
</reference>
<dbReference type="CDD" id="cd21112">
    <property type="entry name" value="alphaLP-like"/>
    <property type="match status" value="1"/>
</dbReference>
<sequence length="230" mass="23706">MAFGKYALALLAAVTITPVLTASTAAAASLSVAAPGIPIYQDVEGTSTRCTLGYTARNAEGDRLAVTAGHCGTVGQTVYDNADRPIGTYIAVQPDDVENRTYGYSLIRILPDVALSAWITPSLAIERHAQAHPGDTVCLFGTTSGRRCSTVETVTVTEGTITGNLSAGGDSGGPVIRMSDQALIGIVIGHNNAETLFEPIARIVTAAAAHADTGTAFGPVVDDDYATLRP</sequence>
<evidence type="ECO:0000256" key="1">
    <source>
        <dbReference type="SAM" id="SignalP"/>
    </source>
</evidence>
<accession>A0A1Y0CHA6</accession>
<gene>
    <name evidence="3" type="ORF">BTO20_37520</name>
</gene>
<keyword evidence="1" id="KW-0732">Signal</keyword>
<dbReference type="AlphaFoldDB" id="A0A1Y0CHA6"/>
<evidence type="ECO:0000313" key="4">
    <source>
        <dbReference type="Proteomes" id="UP000195331"/>
    </source>
</evidence>
<dbReference type="RefSeq" id="WP_087083553.1">
    <property type="nucleotide sequence ID" value="NZ_CP020811.1"/>
</dbReference>
<dbReference type="EMBL" id="CP020811">
    <property type="protein sequence ID" value="ART74325.1"/>
    <property type="molecule type" value="Genomic_DNA"/>
</dbReference>
<dbReference type="GO" id="GO:0004252">
    <property type="term" value="F:serine-type endopeptidase activity"/>
    <property type="evidence" value="ECO:0007669"/>
    <property type="project" value="InterPro"/>
</dbReference>
<evidence type="ECO:0000313" key="3">
    <source>
        <dbReference type="EMBL" id="ART74325.1"/>
    </source>
</evidence>
<dbReference type="KEGG" id="mdx:BTO20_37520"/>
<feature type="chain" id="PRO_5012281968" description="Peptidase S1 domain-containing protein" evidence="1">
    <location>
        <begin position="28"/>
        <end position="230"/>
    </location>
</feature>
<dbReference type="Gene3D" id="2.40.10.10">
    <property type="entry name" value="Trypsin-like serine proteases"/>
    <property type="match status" value="2"/>
</dbReference>
<geneLocation type="plasmid" evidence="3 4">
    <name>unnamed2</name>
</geneLocation>
<dbReference type="SUPFAM" id="SSF50494">
    <property type="entry name" value="Trypsin-like serine proteases"/>
    <property type="match status" value="1"/>
</dbReference>
<keyword evidence="4" id="KW-1185">Reference proteome</keyword>
<organism evidence="3 4">
    <name type="scientific">Mycobacterium dioxanotrophicus</name>
    <dbReference type="NCBI Taxonomy" id="482462"/>
    <lineage>
        <taxon>Bacteria</taxon>
        <taxon>Bacillati</taxon>
        <taxon>Actinomycetota</taxon>
        <taxon>Actinomycetes</taxon>
        <taxon>Mycobacteriales</taxon>
        <taxon>Mycobacteriaceae</taxon>
        <taxon>Mycobacterium</taxon>
    </lineage>
</organism>